<dbReference type="Gene3D" id="3.40.50.2300">
    <property type="match status" value="1"/>
</dbReference>
<dbReference type="STRING" id="354355.SAMN05660816_06646"/>
<evidence type="ECO:0000256" key="1">
    <source>
        <dbReference type="ARBA" id="ARBA00022553"/>
    </source>
</evidence>
<dbReference type="PROSITE" id="PS50110">
    <property type="entry name" value="RESPONSE_REGULATORY"/>
    <property type="match status" value="1"/>
</dbReference>
<proteinExistence type="predicted"/>
<name>A0A1V9EP64_9BACT</name>
<dbReference type="PANTHER" id="PTHR44591">
    <property type="entry name" value="STRESS RESPONSE REGULATOR PROTEIN 1"/>
    <property type="match status" value="1"/>
</dbReference>
<dbReference type="RefSeq" id="WP_133053919.1">
    <property type="nucleotide sequence ID" value="NZ_FOCZ01000023.1"/>
</dbReference>
<sequence>MNVYNQYPTNVLIAEDDDEDYLIFSLAVEELSFKVILSRAENGDILFKLLDENNPDIVFLDLLMPCKDGRQCLREIRANRKYDSIPIIVYSSLTDLQNIEFCYREGSNMYAIKPHTLTELKVILEKIFTIDWKKVLYFPPRSMFVLNPQ</sequence>
<dbReference type="GO" id="GO:0000160">
    <property type="term" value="P:phosphorelay signal transduction system"/>
    <property type="evidence" value="ECO:0007669"/>
    <property type="project" value="InterPro"/>
</dbReference>
<keyword evidence="5" id="KW-1185">Reference proteome</keyword>
<evidence type="ECO:0000256" key="2">
    <source>
        <dbReference type="PROSITE-ProRule" id="PRU00169"/>
    </source>
</evidence>
<reference evidence="5" key="1">
    <citation type="submission" date="2016-04" db="EMBL/GenBank/DDBJ databases">
        <authorList>
            <person name="Chen L."/>
            <person name="Zhuang W."/>
            <person name="Wang G."/>
        </authorList>
    </citation>
    <scope>NUCLEOTIDE SEQUENCE [LARGE SCALE GENOMIC DNA]</scope>
    <source>
        <strain evidence="5">17621</strain>
    </source>
</reference>
<dbReference type="InterPro" id="IPR001789">
    <property type="entry name" value="Sig_transdc_resp-reg_receiver"/>
</dbReference>
<dbReference type="SUPFAM" id="SSF52172">
    <property type="entry name" value="CheY-like"/>
    <property type="match status" value="1"/>
</dbReference>
<comment type="caution">
    <text evidence="4">The sequence shown here is derived from an EMBL/GenBank/DDBJ whole genome shotgun (WGS) entry which is preliminary data.</text>
</comment>
<dbReference type="OrthoDB" id="7631574at2"/>
<accession>A0A1V9EP64</accession>
<dbReference type="InterPro" id="IPR011006">
    <property type="entry name" value="CheY-like_superfamily"/>
</dbReference>
<organism evidence="4 5">
    <name type="scientific">Niastella yeongjuensis</name>
    <dbReference type="NCBI Taxonomy" id="354355"/>
    <lineage>
        <taxon>Bacteria</taxon>
        <taxon>Pseudomonadati</taxon>
        <taxon>Bacteroidota</taxon>
        <taxon>Chitinophagia</taxon>
        <taxon>Chitinophagales</taxon>
        <taxon>Chitinophagaceae</taxon>
        <taxon>Niastella</taxon>
    </lineage>
</organism>
<evidence type="ECO:0000313" key="5">
    <source>
        <dbReference type="Proteomes" id="UP000192610"/>
    </source>
</evidence>
<protein>
    <recommendedName>
        <fullName evidence="3">Response regulatory domain-containing protein</fullName>
    </recommendedName>
</protein>
<keyword evidence="1 2" id="KW-0597">Phosphoprotein</keyword>
<feature type="domain" description="Response regulatory" evidence="3">
    <location>
        <begin position="10"/>
        <end position="128"/>
    </location>
</feature>
<evidence type="ECO:0000313" key="4">
    <source>
        <dbReference type="EMBL" id="OQP47938.1"/>
    </source>
</evidence>
<dbReference type="PANTHER" id="PTHR44591:SF3">
    <property type="entry name" value="RESPONSE REGULATORY DOMAIN-CONTAINING PROTEIN"/>
    <property type="match status" value="1"/>
</dbReference>
<dbReference type="InterPro" id="IPR050595">
    <property type="entry name" value="Bact_response_regulator"/>
</dbReference>
<dbReference type="AlphaFoldDB" id="A0A1V9EP64"/>
<dbReference type="Pfam" id="PF00072">
    <property type="entry name" value="Response_reg"/>
    <property type="match status" value="1"/>
</dbReference>
<gene>
    <name evidence="4" type="ORF">A4H97_30250</name>
</gene>
<dbReference type="Proteomes" id="UP000192610">
    <property type="component" value="Unassembled WGS sequence"/>
</dbReference>
<dbReference type="SMART" id="SM00448">
    <property type="entry name" value="REC"/>
    <property type="match status" value="1"/>
</dbReference>
<evidence type="ECO:0000259" key="3">
    <source>
        <dbReference type="PROSITE" id="PS50110"/>
    </source>
</evidence>
<dbReference type="EMBL" id="LVXG01000020">
    <property type="protein sequence ID" value="OQP47938.1"/>
    <property type="molecule type" value="Genomic_DNA"/>
</dbReference>
<feature type="modified residue" description="4-aspartylphosphate" evidence="2">
    <location>
        <position position="61"/>
    </location>
</feature>